<keyword evidence="4" id="KW-1185">Reference proteome</keyword>
<proteinExistence type="predicted"/>
<dbReference type="InterPro" id="IPR000160">
    <property type="entry name" value="GGDEF_dom"/>
</dbReference>
<dbReference type="GO" id="GO:0052621">
    <property type="term" value="F:diguanylate cyclase activity"/>
    <property type="evidence" value="ECO:0007669"/>
    <property type="project" value="UniProtKB-EC"/>
</dbReference>
<accession>A0ABU7GCM6</accession>
<reference evidence="3 4" key="1">
    <citation type="submission" date="2024-01" db="EMBL/GenBank/DDBJ databases">
        <title>The genome sequence of Erythrobacteraceae sp. strain 1XM1-14.</title>
        <authorList>
            <person name="Liu Y."/>
        </authorList>
    </citation>
    <scope>NUCLEOTIDE SEQUENCE [LARGE SCALE GENOMIC DNA]</scope>
    <source>
        <strain evidence="3 4">1XM1-14</strain>
    </source>
</reference>
<dbReference type="RefSeq" id="WP_354143868.1">
    <property type="nucleotide sequence ID" value="NZ_JAZDQV010000002.1"/>
</dbReference>
<dbReference type="InterPro" id="IPR043128">
    <property type="entry name" value="Rev_trsase/Diguanyl_cyclase"/>
</dbReference>
<feature type="domain" description="PAC" evidence="1">
    <location>
        <begin position="70"/>
        <end position="122"/>
    </location>
</feature>
<dbReference type="NCBIfam" id="TIGR00254">
    <property type="entry name" value="GGDEF"/>
    <property type="match status" value="1"/>
</dbReference>
<dbReference type="PROSITE" id="PS50113">
    <property type="entry name" value="PAC"/>
    <property type="match status" value="1"/>
</dbReference>
<comment type="caution">
    <text evidence="3">The sequence shown here is derived from an EMBL/GenBank/DDBJ whole genome shotgun (WGS) entry which is preliminary data.</text>
</comment>
<name>A0ABU7GCM6_9SPHN</name>
<evidence type="ECO:0000259" key="1">
    <source>
        <dbReference type="PROSITE" id="PS50113"/>
    </source>
</evidence>
<dbReference type="InterPro" id="IPR052155">
    <property type="entry name" value="Biofilm_reg_signaling"/>
</dbReference>
<dbReference type="SUPFAM" id="SSF55073">
    <property type="entry name" value="Nucleotide cyclase"/>
    <property type="match status" value="1"/>
</dbReference>
<sequence>MLAETVGSIFIRTDAEGFIEEASRGIEALGLNLAEMLFKPHIADLTVSAHAAAVRDFHDGALHGRTPTAGRLEFPVSTASGEAAWYSLSLRPAPDEDGRINCTLGLLRSVEGRRSLEEELAAAAMTDNVTGLANGRAFQAMLAPLLAHGAPGALAIFEIDRFAALKLNFGHAIAQEMLWAFGRFLSNVLPEDFILARLDGDRFAVLMPGCTGAAADEITRDILATFAGLSSDTQRAETRLSASAGIATIAGSIDAVMINAERALVVARALGGRRAEIRDPSSPWHGRRT</sequence>
<evidence type="ECO:0000313" key="3">
    <source>
        <dbReference type="EMBL" id="MEE1876764.1"/>
    </source>
</evidence>
<dbReference type="InterPro" id="IPR000014">
    <property type="entry name" value="PAS"/>
</dbReference>
<dbReference type="Pfam" id="PF08448">
    <property type="entry name" value="PAS_4"/>
    <property type="match status" value="1"/>
</dbReference>
<dbReference type="PANTHER" id="PTHR44757">
    <property type="entry name" value="DIGUANYLATE CYCLASE DGCP"/>
    <property type="match status" value="1"/>
</dbReference>
<feature type="domain" description="GGDEF" evidence="2">
    <location>
        <begin position="150"/>
        <end position="280"/>
    </location>
</feature>
<evidence type="ECO:0000259" key="2">
    <source>
        <dbReference type="PROSITE" id="PS50887"/>
    </source>
</evidence>
<keyword evidence="3" id="KW-0548">Nucleotidyltransferase</keyword>
<dbReference type="EC" id="2.7.7.65" evidence="3"/>
<dbReference type="Gene3D" id="3.30.450.20">
    <property type="entry name" value="PAS domain"/>
    <property type="match status" value="1"/>
</dbReference>
<organism evidence="3 4">
    <name type="scientific">Altererythrobacter litoralis</name>
    <dbReference type="NCBI Taxonomy" id="3113904"/>
    <lineage>
        <taxon>Bacteria</taxon>
        <taxon>Pseudomonadati</taxon>
        <taxon>Pseudomonadota</taxon>
        <taxon>Alphaproteobacteria</taxon>
        <taxon>Sphingomonadales</taxon>
        <taxon>Erythrobacteraceae</taxon>
        <taxon>Altererythrobacter</taxon>
    </lineage>
</organism>
<dbReference type="Gene3D" id="3.30.70.270">
    <property type="match status" value="1"/>
</dbReference>
<dbReference type="CDD" id="cd01949">
    <property type="entry name" value="GGDEF"/>
    <property type="match status" value="1"/>
</dbReference>
<dbReference type="NCBIfam" id="TIGR00229">
    <property type="entry name" value="sensory_box"/>
    <property type="match status" value="1"/>
</dbReference>
<dbReference type="PROSITE" id="PS50887">
    <property type="entry name" value="GGDEF"/>
    <property type="match status" value="1"/>
</dbReference>
<keyword evidence="3" id="KW-0808">Transferase</keyword>
<dbReference type="SUPFAM" id="SSF55785">
    <property type="entry name" value="PYP-like sensor domain (PAS domain)"/>
    <property type="match status" value="1"/>
</dbReference>
<evidence type="ECO:0000313" key="4">
    <source>
        <dbReference type="Proteomes" id="UP001343492"/>
    </source>
</evidence>
<dbReference type="Pfam" id="PF00990">
    <property type="entry name" value="GGDEF"/>
    <property type="match status" value="1"/>
</dbReference>
<dbReference type="InterPro" id="IPR035965">
    <property type="entry name" value="PAS-like_dom_sf"/>
</dbReference>
<gene>
    <name evidence="3" type="ORF">VRS74_03555</name>
</gene>
<dbReference type="SMART" id="SM00267">
    <property type="entry name" value="GGDEF"/>
    <property type="match status" value="1"/>
</dbReference>
<dbReference type="PANTHER" id="PTHR44757:SF2">
    <property type="entry name" value="BIOFILM ARCHITECTURE MAINTENANCE PROTEIN MBAA"/>
    <property type="match status" value="1"/>
</dbReference>
<dbReference type="InterPro" id="IPR000700">
    <property type="entry name" value="PAS-assoc_C"/>
</dbReference>
<dbReference type="Proteomes" id="UP001343492">
    <property type="component" value="Unassembled WGS sequence"/>
</dbReference>
<dbReference type="InterPro" id="IPR013656">
    <property type="entry name" value="PAS_4"/>
</dbReference>
<protein>
    <submittedName>
        <fullName evidence="3">Diguanylate cyclase</fullName>
        <ecNumber evidence="3">2.7.7.65</ecNumber>
    </submittedName>
</protein>
<dbReference type="EMBL" id="JAZDQV010000002">
    <property type="protein sequence ID" value="MEE1876764.1"/>
    <property type="molecule type" value="Genomic_DNA"/>
</dbReference>
<dbReference type="InterPro" id="IPR029787">
    <property type="entry name" value="Nucleotide_cyclase"/>
</dbReference>